<reference evidence="8 9" key="1">
    <citation type="journal article" date="2012" name="New Phytol.">
        <title>Insight into trade-off between wood decay and parasitism from the genome of a fungal forest pathogen.</title>
        <authorList>
            <person name="Olson A."/>
            <person name="Aerts A."/>
            <person name="Asiegbu F."/>
            <person name="Belbahri L."/>
            <person name="Bouzid O."/>
            <person name="Broberg A."/>
            <person name="Canback B."/>
            <person name="Coutinho P.M."/>
            <person name="Cullen D."/>
            <person name="Dalman K."/>
            <person name="Deflorio G."/>
            <person name="van Diepen L.T."/>
            <person name="Dunand C."/>
            <person name="Duplessis S."/>
            <person name="Durling M."/>
            <person name="Gonthier P."/>
            <person name="Grimwood J."/>
            <person name="Fossdal C.G."/>
            <person name="Hansson D."/>
            <person name="Henrissat B."/>
            <person name="Hietala A."/>
            <person name="Himmelstrand K."/>
            <person name="Hoffmeister D."/>
            <person name="Hogberg N."/>
            <person name="James T.Y."/>
            <person name="Karlsson M."/>
            <person name="Kohler A."/>
            <person name="Kues U."/>
            <person name="Lee Y.H."/>
            <person name="Lin Y.C."/>
            <person name="Lind M."/>
            <person name="Lindquist E."/>
            <person name="Lombard V."/>
            <person name="Lucas S."/>
            <person name="Lunden K."/>
            <person name="Morin E."/>
            <person name="Murat C."/>
            <person name="Park J."/>
            <person name="Raffaello T."/>
            <person name="Rouze P."/>
            <person name="Salamov A."/>
            <person name="Schmutz J."/>
            <person name="Solheim H."/>
            <person name="Stahlberg J."/>
            <person name="Velez H."/>
            <person name="de Vries R.P."/>
            <person name="Wiebenga A."/>
            <person name="Woodward S."/>
            <person name="Yakovlev I."/>
            <person name="Garbelotto M."/>
            <person name="Martin F."/>
            <person name="Grigoriev I.V."/>
            <person name="Stenlid J."/>
        </authorList>
    </citation>
    <scope>NUCLEOTIDE SEQUENCE [LARGE SCALE GENOMIC DNA]</scope>
    <source>
        <strain evidence="8 9">TC 32-1</strain>
    </source>
</reference>
<keyword evidence="3 8" id="KW-0645">Protease</keyword>
<evidence type="ECO:0000256" key="1">
    <source>
        <dbReference type="ARBA" id="ARBA00000707"/>
    </source>
</evidence>
<protein>
    <recommendedName>
        <fullName evidence="2">ubiquitinyl hydrolase 1</fullName>
        <ecNumber evidence="2">3.4.19.12</ecNumber>
    </recommendedName>
</protein>
<name>W4KKD9_HETIT</name>
<keyword evidence="9" id="KW-1185">Reference proteome</keyword>
<dbReference type="eggNOG" id="KOG1871">
    <property type="taxonomic scope" value="Eukaryota"/>
</dbReference>
<proteinExistence type="predicted"/>
<dbReference type="OrthoDB" id="429671at2759"/>
<keyword evidence="4" id="KW-0833">Ubl conjugation pathway</keyword>
<gene>
    <name evidence="8" type="ORF">HETIRDRAFT_145679</name>
</gene>
<dbReference type="InterPro" id="IPR001394">
    <property type="entry name" value="Peptidase_C19_UCH"/>
</dbReference>
<dbReference type="GeneID" id="20667093"/>
<dbReference type="EMBL" id="KI925455">
    <property type="protein sequence ID" value="ETW86277.1"/>
    <property type="molecule type" value="Genomic_DNA"/>
</dbReference>
<evidence type="ECO:0000256" key="6">
    <source>
        <dbReference type="ARBA" id="ARBA00022807"/>
    </source>
</evidence>
<dbReference type="PROSITE" id="PS50235">
    <property type="entry name" value="USP_3"/>
    <property type="match status" value="1"/>
</dbReference>
<organism evidence="8 9">
    <name type="scientific">Heterobasidion irregulare (strain TC 32-1)</name>
    <dbReference type="NCBI Taxonomy" id="747525"/>
    <lineage>
        <taxon>Eukaryota</taxon>
        <taxon>Fungi</taxon>
        <taxon>Dikarya</taxon>
        <taxon>Basidiomycota</taxon>
        <taxon>Agaricomycotina</taxon>
        <taxon>Agaricomycetes</taxon>
        <taxon>Russulales</taxon>
        <taxon>Bondarzewiaceae</taxon>
        <taxon>Heterobasidion</taxon>
        <taxon>Heterobasidion annosum species complex</taxon>
    </lineage>
</organism>
<dbReference type="EC" id="3.4.19.12" evidence="2"/>
<dbReference type="Pfam" id="PF00443">
    <property type="entry name" value="UCH"/>
    <property type="match status" value="1"/>
</dbReference>
<keyword evidence="6" id="KW-0788">Thiol protease</keyword>
<dbReference type="CDD" id="cd02257">
    <property type="entry name" value="Peptidase_C19"/>
    <property type="match status" value="1"/>
</dbReference>
<feature type="domain" description="USP" evidence="7">
    <location>
        <begin position="1"/>
        <end position="180"/>
    </location>
</feature>
<dbReference type="InterPro" id="IPR028889">
    <property type="entry name" value="USP"/>
</dbReference>
<evidence type="ECO:0000313" key="9">
    <source>
        <dbReference type="Proteomes" id="UP000030671"/>
    </source>
</evidence>
<dbReference type="KEGG" id="hir:HETIRDRAFT_145679"/>
<dbReference type="GO" id="GO:0005829">
    <property type="term" value="C:cytosol"/>
    <property type="evidence" value="ECO:0007669"/>
    <property type="project" value="TreeGrafter"/>
</dbReference>
<dbReference type="GO" id="GO:0006508">
    <property type="term" value="P:proteolysis"/>
    <property type="evidence" value="ECO:0007669"/>
    <property type="project" value="UniProtKB-KW"/>
</dbReference>
<dbReference type="AlphaFoldDB" id="W4KKD9"/>
<dbReference type="InParanoid" id="W4KKD9"/>
<evidence type="ECO:0000256" key="4">
    <source>
        <dbReference type="ARBA" id="ARBA00022786"/>
    </source>
</evidence>
<dbReference type="Proteomes" id="UP000030671">
    <property type="component" value="Unassembled WGS sequence"/>
</dbReference>
<dbReference type="InterPro" id="IPR018200">
    <property type="entry name" value="USP_CS"/>
</dbReference>
<dbReference type="STRING" id="747525.W4KKD9"/>
<evidence type="ECO:0000256" key="5">
    <source>
        <dbReference type="ARBA" id="ARBA00022801"/>
    </source>
</evidence>
<dbReference type="GO" id="GO:0005634">
    <property type="term" value="C:nucleus"/>
    <property type="evidence" value="ECO:0007669"/>
    <property type="project" value="TreeGrafter"/>
</dbReference>
<dbReference type="PANTHER" id="PTHR24006:SF687">
    <property type="entry name" value="UBIQUITIN CARBOXYL-TERMINAL HYDROLASE 10"/>
    <property type="match status" value="1"/>
</dbReference>
<evidence type="ECO:0000256" key="2">
    <source>
        <dbReference type="ARBA" id="ARBA00012759"/>
    </source>
</evidence>
<keyword evidence="5" id="KW-0378">Hydrolase</keyword>
<dbReference type="InterPro" id="IPR050164">
    <property type="entry name" value="Peptidase_C19"/>
</dbReference>
<sequence>MVEDWRSLQLDIQREDAHTIQDALSHISHPQPVHVMSPTKPGVTIEASQQVLIEALPPILVLHMKRFLYDTDAKGVVKIGKMVQFTPELEIGKDIISPVRKGPHPVRYQLYGVLYHHGLSASGGHYTLDVLHPNRDSSTKPREAWIRIDDELVSDIRPEDVFDGLDRDDRCAYLLFYRQIGAGTRT</sequence>
<dbReference type="GO" id="GO:0016579">
    <property type="term" value="P:protein deubiquitination"/>
    <property type="evidence" value="ECO:0007669"/>
    <property type="project" value="InterPro"/>
</dbReference>
<dbReference type="HOGENOM" id="CLU_125073_0_0_1"/>
<dbReference type="PROSITE" id="PS00973">
    <property type="entry name" value="USP_2"/>
    <property type="match status" value="1"/>
</dbReference>
<dbReference type="GO" id="GO:0004843">
    <property type="term" value="F:cysteine-type deubiquitinase activity"/>
    <property type="evidence" value="ECO:0007669"/>
    <property type="project" value="UniProtKB-EC"/>
</dbReference>
<dbReference type="RefSeq" id="XP_009543032.1">
    <property type="nucleotide sequence ID" value="XM_009544737.1"/>
</dbReference>
<evidence type="ECO:0000259" key="7">
    <source>
        <dbReference type="PROSITE" id="PS50235"/>
    </source>
</evidence>
<dbReference type="Gene3D" id="3.90.70.10">
    <property type="entry name" value="Cysteine proteinases"/>
    <property type="match status" value="1"/>
</dbReference>
<comment type="catalytic activity">
    <reaction evidence="1">
        <text>Thiol-dependent hydrolysis of ester, thioester, amide, peptide and isopeptide bonds formed by the C-terminal Gly of ubiquitin (a 76-residue protein attached to proteins as an intracellular targeting signal).</text>
        <dbReference type="EC" id="3.4.19.12"/>
    </reaction>
</comment>
<evidence type="ECO:0000256" key="3">
    <source>
        <dbReference type="ARBA" id="ARBA00022670"/>
    </source>
</evidence>
<dbReference type="PANTHER" id="PTHR24006">
    <property type="entry name" value="UBIQUITIN CARBOXYL-TERMINAL HYDROLASE"/>
    <property type="match status" value="1"/>
</dbReference>
<dbReference type="SUPFAM" id="SSF54001">
    <property type="entry name" value="Cysteine proteinases"/>
    <property type="match status" value="1"/>
</dbReference>
<dbReference type="InterPro" id="IPR038765">
    <property type="entry name" value="Papain-like_cys_pep_sf"/>
</dbReference>
<accession>W4KKD9</accession>
<evidence type="ECO:0000313" key="8">
    <source>
        <dbReference type="EMBL" id="ETW86277.1"/>
    </source>
</evidence>